<evidence type="ECO:0000313" key="1">
    <source>
        <dbReference type="EMBL" id="URW78221.1"/>
    </source>
</evidence>
<dbReference type="EMBL" id="CP098324">
    <property type="protein sequence ID" value="URW78221.1"/>
    <property type="molecule type" value="Genomic_DNA"/>
</dbReference>
<proteinExistence type="predicted"/>
<evidence type="ECO:0000313" key="2">
    <source>
        <dbReference type="Proteomes" id="UP001056268"/>
    </source>
</evidence>
<accession>A0ABY4U0Q5</accession>
<evidence type="ECO:0008006" key="3">
    <source>
        <dbReference type="Google" id="ProtNLM"/>
    </source>
</evidence>
<dbReference type="RefSeq" id="WP_156860604.1">
    <property type="nucleotide sequence ID" value="NZ_CP010969.1"/>
</dbReference>
<sequence>MWNQIKTVGSTLLSSPKQERGLKNINDFLTEYFNNILEQKNTPNLIAGLRSLSM</sequence>
<keyword evidence="2" id="KW-1185">Reference proteome</keyword>
<protein>
    <recommendedName>
        <fullName evidence="3">Acyl-[acyl-carrier-protein]--UDP-N-acetylglucosamine O-acyltransferase</fullName>
    </recommendedName>
</protein>
<reference evidence="1" key="1">
    <citation type="submission" date="2022-05" db="EMBL/GenBank/DDBJ databases">
        <title>Tracking Rickettsia raoultii infection dynamics in vivo by bioorthogonal metabolic labeling.</title>
        <authorList>
            <person name="Zhu D.-Y."/>
            <person name="Jia N."/>
            <person name="Li C."/>
            <person name="Zhang M.-Z."/>
            <person name="Liu H.-B."/>
            <person name="Cao W.-C."/>
        </authorList>
    </citation>
    <scope>NUCLEOTIDE SEQUENCE</scope>
    <source>
        <strain evidence="1">BIME</strain>
    </source>
</reference>
<dbReference type="Proteomes" id="UP001056268">
    <property type="component" value="Chromosome"/>
</dbReference>
<gene>
    <name evidence="1" type="ORF">NBT09_02480</name>
</gene>
<name>A0ABY4U0Q5_RICCR</name>
<organism evidence="1 2">
    <name type="scientific">Rickettsia conorii subsp. raoultii</name>
    <dbReference type="NCBI Taxonomy" id="369822"/>
    <lineage>
        <taxon>Bacteria</taxon>
        <taxon>Pseudomonadati</taxon>
        <taxon>Pseudomonadota</taxon>
        <taxon>Alphaproteobacteria</taxon>
        <taxon>Rickettsiales</taxon>
        <taxon>Rickettsiaceae</taxon>
        <taxon>Rickettsieae</taxon>
        <taxon>Rickettsia</taxon>
        <taxon>spotted fever group</taxon>
    </lineage>
</organism>